<reference evidence="1 2" key="1">
    <citation type="journal article" date="2016" name="Microb. Cell Fact.">
        <title>Dissection of exopolysaccharide biosynthesis in Kozakia baliensis.</title>
        <authorList>
            <person name="Brandt J.U."/>
            <person name="Jakob F."/>
            <person name="Behr J."/>
            <person name="Geissler A.J."/>
            <person name="Vogel R.F."/>
        </authorList>
    </citation>
    <scope>NUCLEOTIDE SEQUENCE [LARGE SCALE GENOMIC DNA]</scope>
    <source>
        <strain evidence="1 2">DSM 14400</strain>
        <plasmid evidence="2">Plasmid pkb14400_1</plasmid>
    </source>
</reference>
<dbReference type="AlphaFoldDB" id="A0A1D8UY07"/>
<dbReference type="OrthoDB" id="581589at2"/>
<evidence type="ECO:0000313" key="2">
    <source>
        <dbReference type="Proteomes" id="UP000179145"/>
    </source>
</evidence>
<organism evidence="1 2">
    <name type="scientific">Kozakia baliensis</name>
    <dbReference type="NCBI Taxonomy" id="153496"/>
    <lineage>
        <taxon>Bacteria</taxon>
        <taxon>Pseudomonadati</taxon>
        <taxon>Pseudomonadota</taxon>
        <taxon>Alphaproteobacteria</taxon>
        <taxon>Acetobacterales</taxon>
        <taxon>Acetobacteraceae</taxon>
        <taxon>Kozakia</taxon>
    </lineage>
</organism>
<dbReference type="Proteomes" id="UP000179145">
    <property type="component" value="Plasmid pKB14400_1"/>
</dbReference>
<keyword evidence="1" id="KW-0614">Plasmid</keyword>
<name>A0A1D8UY07_9PROT</name>
<protein>
    <submittedName>
        <fullName evidence="1">Plasmid replication initiator</fullName>
    </submittedName>
</protein>
<evidence type="ECO:0000313" key="1">
    <source>
        <dbReference type="EMBL" id="AOX18535.1"/>
    </source>
</evidence>
<sequence length="277" mass="31882">MAGDEADLFVDSLVGAPLKDDRALMEFPFFSIQKQPRMEPLIYDDGRTQITIEPGPKGLATIWDKDVLLYVVSLINERIERGMDVDHTVRFAAHDLLRVTGRGTGKRSYELLLDALFRLRSTNIMTSIESADERDRRGFGWIETWRVVERKTSTGRKIMAAIEITLNDWMFRALVKERRVLTINPTYFDLESGLCRRLYEIGRKHLGNQDVWQISLEKLAKKIGTSRELRFFKRDLLKIIKDDAIPDYKLSLEVGPRGGRPVVIFEHRKSNDTVVAG</sequence>
<geneLocation type="plasmid" evidence="2">
    <name>pkb14400_1</name>
</geneLocation>
<gene>
    <name evidence="1" type="ORF">A0U89_14695</name>
</gene>
<dbReference type="EMBL" id="CP014675">
    <property type="protein sequence ID" value="AOX18535.1"/>
    <property type="molecule type" value="Genomic_DNA"/>
</dbReference>
<accession>A0A1D8UY07</accession>
<proteinExistence type="predicted"/>
<dbReference type="KEGG" id="kba:A0U89_14695"/>
<keyword evidence="2" id="KW-1185">Reference proteome</keyword>
<dbReference type="InterPro" id="IPR018777">
    <property type="entry name" value="Replication_initiator_prot_A"/>
</dbReference>
<dbReference type="Pfam" id="PF10134">
    <property type="entry name" value="RPA"/>
    <property type="match status" value="1"/>
</dbReference>